<dbReference type="EMBL" id="JBICBT010000819">
    <property type="protein sequence ID" value="KAL3098742.1"/>
    <property type="molecule type" value="Genomic_DNA"/>
</dbReference>
<dbReference type="GO" id="GO:0004649">
    <property type="term" value="F:poly(ADP-ribose) glycohydrolase activity"/>
    <property type="evidence" value="ECO:0007669"/>
    <property type="project" value="UniProtKB-EC"/>
</dbReference>
<evidence type="ECO:0000259" key="6">
    <source>
        <dbReference type="Pfam" id="PF05028"/>
    </source>
</evidence>
<keyword evidence="3" id="KW-0378">Hydrolase</keyword>
<feature type="active site" evidence="4">
    <location>
        <position position="348"/>
    </location>
</feature>
<dbReference type="AlphaFoldDB" id="A0ABD2K798"/>
<evidence type="ECO:0000256" key="1">
    <source>
        <dbReference type="ARBA" id="ARBA00009545"/>
    </source>
</evidence>
<dbReference type="Pfam" id="PF20811">
    <property type="entry name" value="PARG_cat_N"/>
    <property type="match status" value="1"/>
</dbReference>
<feature type="domain" description="PARG helical" evidence="7">
    <location>
        <begin position="184"/>
        <end position="292"/>
    </location>
</feature>
<evidence type="ECO:0000256" key="5">
    <source>
        <dbReference type="PIRSR" id="PIRSR607724-2"/>
    </source>
</evidence>
<reference evidence="8 9" key="1">
    <citation type="submission" date="2024-10" db="EMBL/GenBank/DDBJ databases">
        <authorList>
            <person name="Kim D."/>
        </authorList>
    </citation>
    <scope>NUCLEOTIDE SEQUENCE [LARGE SCALE GENOMIC DNA]</scope>
    <source>
        <strain evidence="8">BH-2024</strain>
    </source>
</reference>
<dbReference type="InterPro" id="IPR007724">
    <property type="entry name" value="Poly_GlycHdrlase"/>
</dbReference>
<protein>
    <recommendedName>
        <fullName evidence="2">poly(ADP-ribose) glycohydrolase</fullName>
        <ecNumber evidence="2">3.2.1.143</ecNumber>
    </recommendedName>
</protein>
<dbReference type="InterPro" id="IPR048362">
    <property type="entry name" value="PARG_helical"/>
</dbReference>
<evidence type="ECO:0000256" key="3">
    <source>
        <dbReference type="ARBA" id="ARBA00022801"/>
    </source>
</evidence>
<sequence length="570" mass="64453">MHYCLFYTSRAQQFQPCLADGLAQFGPHSSAPTALVTQHQMLPFVPLSADDQSFASSSSSVFAGPPPLRDCATSSDFFLCRWPFFGADQRQQQFPVPKAFASANANISELFNPSIHVTLPCYDEKRWSAITIALNGIVSAGPSLTFHDFTSHVLSYAMTENGGWKKTDFSALRALIDTGWYGNRLLSEILPFIAKLALELTHCIRRPIRMLLKGKNGSLTLNRHQASVLLANAFFCTFPAEFGHKGRRFPRFDFNALFHLNTHRAVEKLKFLLHYFAQIKHCTPIGTLSFIRQAVERLPDGWESAPLDGHLTALCDGRIEDEGATHTQMDFANEFIGGGVLGHGAVQEEIRFLICPELVVACLICERMDDNEAILLMGAKRFSDYRGYCDTLRWVYRKYGDDNTKRDSMGRAIDTELLAIDALCFGSTMDFWSDQFDADAIKRELLKAYVGFSLQTPESPHGISTGNWGCGAFGGDMELKSLIQWMAACLVKPHSRPLFYYTFGNERFSAALQHLVHVLRVRCVAVGTLYHMLVEYGHEMRSNFRLRPRRQRLFRWILHQILDNDANWKE</sequence>
<gene>
    <name evidence="8" type="ORF">niasHT_024496</name>
</gene>
<evidence type="ECO:0000313" key="8">
    <source>
        <dbReference type="EMBL" id="KAL3098742.1"/>
    </source>
</evidence>
<feature type="binding site" evidence="5">
    <location>
        <position position="333"/>
    </location>
    <ligand>
        <name>substrate</name>
    </ligand>
</feature>
<dbReference type="Pfam" id="PF05028">
    <property type="entry name" value="PARG_cat_C"/>
    <property type="match status" value="1"/>
</dbReference>
<feature type="domain" description="PARG catalytic Macro" evidence="6">
    <location>
        <begin position="310"/>
        <end position="508"/>
    </location>
</feature>
<evidence type="ECO:0000313" key="9">
    <source>
        <dbReference type="Proteomes" id="UP001620626"/>
    </source>
</evidence>
<evidence type="ECO:0000256" key="2">
    <source>
        <dbReference type="ARBA" id="ARBA00012255"/>
    </source>
</evidence>
<feature type="active site" evidence="4">
    <location>
        <position position="330"/>
    </location>
</feature>
<feature type="binding site" evidence="5">
    <location>
        <position position="347"/>
    </location>
    <ligand>
        <name>substrate</name>
    </ligand>
</feature>
<keyword evidence="9" id="KW-1185">Reference proteome</keyword>
<dbReference type="EC" id="3.2.1.143" evidence="2"/>
<organism evidence="8 9">
    <name type="scientific">Heterodera trifolii</name>
    <dbReference type="NCBI Taxonomy" id="157864"/>
    <lineage>
        <taxon>Eukaryota</taxon>
        <taxon>Metazoa</taxon>
        <taxon>Ecdysozoa</taxon>
        <taxon>Nematoda</taxon>
        <taxon>Chromadorea</taxon>
        <taxon>Rhabditida</taxon>
        <taxon>Tylenchina</taxon>
        <taxon>Tylenchomorpha</taxon>
        <taxon>Tylenchoidea</taxon>
        <taxon>Heteroderidae</taxon>
        <taxon>Heteroderinae</taxon>
        <taxon>Heterodera</taxon>
    </lineage>
</organism>
<name>A0ABD2K798_9BILA</name>
<feature type="active site" evidence="4">
    <location>
        <position position="349"/>
    </location>
</feature>
<accession>A0ABD2K798</accession>
<evidence type="ECO:0000256" key="4">
    <source>
        <dbReference type="PIRSR" id="PIRSR607724-1"/>
    </source>
</evidence>
<comment type="caution">
    <text evidence="8">The sequence shown here is derived from an EMBL/GenBank/DDBJ whole genome shotgun (WGS) entry which is preliminary data.</text>
</comment>
<feature type="binding site" evidence="5">
    <location>
        <position position="388"/>
    </location>
    <ligand>
        <name>substrate</name>
    </ligand>
</feature>
<dbReference type="PANTHER" id="PTHR12837">
    <property type="entry name" value="POLY ADP-RIBOSE GLYCOHYDROLASE"/>
    <property type="match status" value="1"/>
</dbReference>
<evidence type="ECO:0000259" key="7">
    <source>
        <dbReference type="Pfam" id="PF20811"/>
    </source>
</evidence>
<comment type="similarity">
    <text evidence="1">Belongs to the poly(ADP-ribose) glycohydrolase family.</text>
</comment>
<dbReference type="InterPro" id="IPR046372">
    <property type="entry name" value="PARG_cat_C"/>
</dbReference>
<proteinExistence type="inferred from homology"/>
<dbReference type="PANTHER" id="PTHR12837:SF0">
    <property type="entry name" value="POLY(ADP-RIBOSE) GLYCOHYDROLASE"/>
    <property type="match status" value="1"/>
</dbReference>
<dbReference type="Proteomes" id="UP001620626">
    <property type="component" value="Unassembled WGS sequence"/>
</dbReference>